<dbReference type="Proteomes" id="UP000275078">
    <property type="component" value="Unassembled WGS sequence"/>
</dbReference>
<dbReference type="Gene3D" id="1.20.5.110">
    <property type="match status" value="1"/>
</dbReference>
<evidence type="ECO:0000256" key="1">
    <source>
        <dbReference type="ARBA" id="ARBA00004211"/>
    </source>
</evidence>
<evidence type="ECO:0000256" key="3">
    <source>
        <dbReference type="ARBA" id="ARBA00022448"/>
    </source>
</evidence>
<dbReference type="GO" id="GO:0005789">
    <property type="term" value="C:endoplasmic reticulum membrane"/>
    <property type="evidence" value="ECO:0007669"/>
    <property type="project" value="TreeGrafter"/>
</dbReference>
<evidence type="ECO:0000313" key="10">
    <source>
        <dbReference type="EMBL" id="RPA81877.1"/>
    </source>
</evidence>
<dbReference type="InterPro" id="IPR010989">
    <property type="entry name" value="SNARE"/>
</dbReference>
<dbReference type="GO" id="GO:0006886">
    <property type="term" value="P:intracellular protein transport"/>
    <property type="evidence" value="ECO:0007669"/>
    <property type="project" value="InterPro"/>
</dbReference>
<dbReference type="GO" id="GO:0005794">
    <property type="term" value="C:Golgi apparatus"/>
    <property type="evidence" value="ECO:0007669"/>
    <property type="project" value="TreeGrafter"/>
</dbReference>
<dbReference type="FunFam" id="1.20.5.110:FF:000002">
    <property type="entry name" value="Vesicle transport through interaction with t-SNAREsB"/>
    <property type="match status" value="1"/>
</dbReference>
<evidence type="ECO:0000259" key="9">
    <source>
        <dbReference type="PROSITE" id="PS50192"/>
    </source>
</evidence>
<dbReference type="GO" id="GO:0048280">
    <property type="term" value="P:vesicle fusion with Golgi apparatus"/>
    <property type="evidence" value="ECO:0007669"/>
    <property type="project" value="TreeGrafter"/>
</dbReference>
<comment type="similarity">
    <text evidence="2">Belongs to the VTI1 family.</text>
</comment>
<dbReference type="GO" id="GO:0016236">
    <property type="term" value="P:macroautophagy"/>
    <property type="evidence" value="ECO:0007669"/>
    <property type="project" value="TreeGrafter"/>
</dbReference>
<dbReference type="InterPro" id="IPR038407">
    <property type="entry name" value="v-SNARE_N_sf"/>
</dbReference>
<evidence type="ECO:0000256" key="2">
    <source>
        <dbReference type="ARBA" id="ARBA00006108"/>
    </source>
</evidence>
<dbReference type="GO" id="GO:0006896">
    <property type="term" value="P:Golgi to vacuole transport"/>
    <property type="evidence" value="ECO:0007669"/>
    <property type="project" value="TreeGrafter"/>
</dbReference>
<dbReference type="PROSITE" id="PS50192">
    <property type="entry name" value="T_SNARE"/>
    <property type="match status" value="1"/>
</dbReference>
<keyword evidence="11" id="KW-1185">Reference proteome</keyword>
<dbReference type="SUPFAM" id="SSF47661">
    <property type="entry name" value="t-snare proteins"/>
    <property type="match status" value="1"/>
</dbReference>
<name>A0A3N4I8S5_ASCIM</name>
<keyword evidence="8" id="KW-0472">Membrane</keyword>
<proteinExistence type="inferred from homology"/>
<evidence type="ECO:0000256" key="4">
    <source>
        <dbReference type="ARBA" id="ARBA00022692"/>
    </source>
</evidence>
<dbReference type="GO" id="GO:0031902">
    <property type="term" value="C:late endosome membrane"/>
    <property type="evidence" value="ECO:0007669"/>
    <property type="project" value="TreeGrafter"/>
</dbReference>
<dbReference type="AlphaFoldDB" id="A0A3N4I8S5"/>
<dbReference type="InterPro" id="IPR000727">
    <property type="entry name" value="T_SNARE_dom"/>
</dbReference>
<sequence>MSHPEIETFTLLEADYSLLSTSIQDQLDNLISSTSQLEEAFSEARRLLEQMHLRLQAIPNTLRQPLTAKYRTDSRTLDEQYKQFQQFRSTKPSDLRTVRVQSNSAAQLQRDQLLVVDSRIQNSTASLQRSQRLAQESESIGADVLQELRCQRETIERTGTGLQKSEGALERSMKSIKELGKGWFRF</sequence>
<dbReference type="Gene3D" id="1.20.58.400">
    <property type="entry name" value="t-snare proteins"/>
    <property type="match status" value="1"/>
</dbReference>
<dbReference type="OrthoDB" id="430637at2759"/>
<comment type="subcellular location">
    <subcellularLocation>
        <location evidence="1">Membrane</location>
        <topology evidence="1">Single-pass type IV membrane protein</topology>
    </subcellularLocation>
</comment>
<organism evidence="10 11">
    <name type="scientific">Ascobolus immersus RN42</name>
    <dbReference type="NCBI Taxonomy" id="1160509"/>
    <lineage>
        <taxon>Eukaryota</taxon>
        <taxon>Fungi</taxon>
        <taxon>Dikarya</taxon>
        <taxon>Ascomycota</taxon>
        <taxon>Pezizomycotina</taxon>
        <taxon>Pezizomycetes</taxon>
        <taxon>Pezizales</taxon>
        <taxon>Ascobolaceae</taxon>
        <taxon>Ascobolus</taxon>
    </lineage>
</organism>
<dbReference type="GO" id="GO:0042147">
    <property type="term" value="P:retrograde transport, endosome to Golgi"/>
    <property type="evidence" value="ECO:0007669"/>
    <property type="project" value="TreeGrafter"/>
</dbReference>
<keyword evidence="3" id="KW-0813">Transport</keyword>
<dbReference type="SUPFAM" id="SSF58038">
    <property type="entry name" value="SNARE fusion complex"/>
    <property type="match status" value="1"/>
</dbReference>
<feature type="domain" description="T-SNARE coiled-coil homology" evidence="9">
    <location>
        <begin position="117"/>
        <end position="179"/>
    </location>
</feature>
<evidence type="ECO:0000256" key="6">
    <source>
        <dbReference type="ARBA" id="ARBA00022989"/>
    </source>
</evidence>
<evidence type="ECO:0000256" key="7">
    <source>
        <dbReference type="ARBA" id="ARBA00023054"/>
    </source>
</evidence>
<dbReference type="InterPro" id="IPR007705">
    <property type="entry name" value="Vesicle_trsprt_v-SNARE_N"/>
</dbReference>
<reference evidence="10 11" key="1">
    <citation type="journal article" date="2018" name="Nat. Ecol. Evol.">
        <title>Pezizomycetes genomes reveal the molecular basis of ectomycorrhizal truffle lifestyle.</title>
        <authorList>
            <person name="Murat C."/>
            <person name="Payen T."/>
            <person name="Noel B."/>
            <person name="Kuo A."/>
            <person name="Morin E."/>
            <person name="Chen J."/>
            <person name="Kohler A."/>
            <person name="Krizsan K."/>
            <person name="Balestrini R."/>
            <person name="Da Silva C."/>
            <person name="Montanini B."/>
            <person name="Hainaut M."/>
            <person name="Levati E."/>
            <person name="Barry K.W."/>
            <person name="Belfiori B."/>
            <person name="Cichocki N."/>
            <person name="Clum A."/>
            <person name="Dockter R.B."/>
            <person name="Fauchery L."/>
            <person name="Guy J."/>
            <person name="Iotti M."/>
            <person name="Le Tacon F."/>
            <person name="Lindquist E.A."/>
            <person name="Lipzen A."/>
            <person name="Malagnac F."/>
            <person name="Mello A."/>
            <person name="Molinier V."/>
            <person name="Miyauchi S."/>
            <person name="Poulain J."/>
            <person name="Riccioni C."/>
            <person name="Rubini A."/>
            <person name="Sitrit Y."/>
            <person name="Splivallo R."/>
            <person name="Traeger S."/>
            <person name="Wang M."/>
            <person name="Zifcakova L."/>
            <person name="Wipf D."/>
            <person name="Zambonelli A."/>
            <person name="Paolocci F."/>
            <person name="Nowrousian M."/>
            <person name="Ottonello S."/>
            <person name="Baldrian P."/>
            <person name="Spatafora J.W."/>
            <person name="Henrissat B."/>
            <person name="Nagy L.G."/>
            <person name="Aury J.M."/>
            <person name="Wincker P."/>
            <person name="Grigoriev I.V."/>
            <person name="Bonfante P."/>
            <person name="Martin F.M."/>
        </authorList>
    </citation>
    <scope>NUCLEOTIDE SEQUENCE [LARGE SCALE GENOMIC DNA]</scope>
    <source>
        <strain evidence="10 11">RN42</strain>
    </source>
</reference>
<evidence type="ECO:0000313" key="11">
    <source>
        <dbReference type="Proteomes" id="UP000275078"/>
    </source>
</evidence>
<gene>
    <name evidence="10" type="ORF">BJ508DRAFT_414588</name>
</gene>
<keyword evidence="4" id="KW-0812">Transmembrane</keyword>
<accession>A0A3N4I8S5</accession>
<dbReference type="PANTHER" id="PTHR21230:SF26">
    <property type="entry name" value="VESICLE TRANSPORT THROUGH INTERACTION WITH T-SNARES HOMOLOG 1A"/>
    <property type="match status" value="1"/>
</dbReference>
<dbReference type="GO" id="GO:0006891">
    <property type="term" value="P:intra-Golgi vesicle-mediated transport"/>
    <property type="evidence" value="ECO:0007669"/>
    <property type="project" value="TreeGrafter"/>
</dbReference>
<keyword evidence="7" id="KW-0175">Coiled coil</keyword>
<dbReference type="GO" id="GO:0005829">
    <property type="term" value="C:cytosol"/>
    <property type="evidence" value="ECO:0007669"/>
    <property type="project" value="GOC"/>
</dbReference>
<dbReference type="STRING" id="1160509.A0A3N4I8S5"/>
<keyword evidence="5" id="KW-0653">Protein transport</keyword>
<dbReference type="GO" id="GO:0000149">
    <property type="term" value="F:SNARE binding"/>
    <property type="evidence" value="ECO:0007669"/>
    <property type="project" value="TreeGrafter"/>
</dbReference>
<protein>
    <recommendedName>
        <fullName evidence="9">t-SNARE coiled-coil homology domain-containing protein</fullName>
    </recommendedName>
</protein>
<dbReference type="GO" id="GO:0012507">
    <property type="term" value="C:ER to Golgi transport vesicle membrane"/>
    <property type="evidence" value="ECO:0007669"/>
    <property type="project" value="TreeGrafter"/>
</dbReference>
<dbReference type="SMART" id="SM00397">
    <property type="entry name" value="t_SNARE"/>
    <property type="match status" value="1"/>
</dbReference>
<evidence type="ECO:0000256" key="8">
    <source>
        <dbReference type="ARBA" id="ARBA00023136"/>
    </source>
</evidence>
<dbReference type="GO" id="GO:0005484">
    <property type="term" value="F:SNAP receptor activity"/>
    <property type="evidence" value="ECO:0007669"/>
    <property type="project" value="TreeGrafter"/>
</dbReference>
<dbReference type="EMBL" id="ML119676">
    <property type="protein sequence ID" value="RPA81877.1"/>
    <property type="molecule type" value="Genomic_DNA"/>
</dbReference>
<keyword evidence="6" id="KW-1133">Transmembrane helix</keyword>
<dbReference type="GO" id="GO:0031201">
    <property type="term" value="C:SNARE complex"/>
    <property type="evidence" value="ECO:0007669"/>
    <property type="project" value="TreeGrafter"/>
</dbReference>
<dbReference type="Pfam" id="PF05008">
    <property type="entry name" value="V-SNARE"/>
    <property type="match status" value="1"/>
</dbReference>
<evidence type="ECO:0000256" key="5">
    <source>
        <dbReference type="ARBA" id="ARBA00022927"/>
    </source>
</evidence>
<dbReference type="Pfam" id="PF12352">
    <property type="entry name" value="V-SNARE_C"/>
    <property type="match status" value="1"/>
</dbReference>
<dbReference type="PANTHER" id="PTHR21230">
    <property type="entry name" value="VESICLE TRANSPORT V-SNARE PROTEIN VTI1-RELATED"/>
    <property type="match status" value="1"/>
</dbReference>